<protein>
    <submittedName>
        <fullName evidence="3">Uncharacterized protein</fullName>
    </submittedName>
</protein>
<feature type="region of interest" description="Disordered" evidence="1">
    <location>
        <begin position="78"/>
        <end position="129"/>
    </location>
</feature>
<evidence type="ECO:0000256" key="2">
    <source>
        <dbReference type="SAM" id="Phobius"/>
    </source>
</evidence>
<sequence>MSGPAKSTKPLLWGHPWECCMGVIIVGISILVGIILGTEWMIRDAASFVQPGESQWTYGQTISLFLSAPNILETFRGLTETRKEQDKDKDKKRVTEGGTEEHIAEHNGGLNPSSRRGRGELEADAGGLV</sequence>
<feature type="compositionally biased region" description="Basic and acidic residues" evidence="1">
    <location>
        <begin position="79"/>
        <end position="105"/>
    </location>
</feature>
<keyword evidence="2" id="KW-1133">Transmembrane helix</keyword>
<accession>A0A8H5G798</accession>
<keyword evidence="4" id="KW-1185">Reference proteome</keyword>
<evidence type="ECO:0000313" key="3">
    <source>
        <dbReference type="EMBL" id="KAF5359698.1"/>
    </source>
</evidence>
<dbReference type="EMBL" id="JAACJO010000004">
    <property type="protein sequence ID" value="KAF5359698.1"/>
    <property type="molecule type" value="Genomic_DNA"/>
</dbReference>
<organism evidence="3 4">
    <name type="scientific">Leucocoprinus leucothites</name>
    <dbReference type="NCBI Taxonomy" id="201217"/>
    <lineage>
        <taxon>Eukaryota</taxon>
        <taxon>Fungi</taxon>
        <taxon>Dikarya</taxon>
        <taxon>Basidiomycota</taxon>
        <taxon>Agaricomycotina</taxon>
        <taxon>Agaricomycetes</taxon>
        <taxon>Agaricomycetidae</taxon>
        <taxon>Agaricales</taxon>
        <taxon>Agaricineae</taxon>
        <taxon>Agaricaceae</taxon>
        <taxon>Leucocoprinus</taxon>
    </lineage>
</organism>
<name>A0A8H5G798_9AGAR</name>
<dbReference type="AlphaFoldDB" id="A0A8H5G798"/>
<gene>
    <name evidence="3" type="ORF">D9756_003572</name>
</gene>
<evidence type="ECO:0000313" key="4">
    <source>
        <dbReference type="Proteomes" id="UP000559027"/>
    </source>
</evidence>
<dbReference type="Proteomes" id="UP000559027">
    <property type="component" value="Unassembled WGS sequence"/>
</dbReference>
<evidence type="ECO:0000256" key="1">
    <source>
        <dbReference type="SAM" id="MobiDB-lite"/>
    </source>
</evidence>
<comment type="caution">
    <text evidence="3">The sequence shown here is derived from an EMBL/GenBank/DDBJ whole genome shotgun (WGS) entry which is preliminary data.</text>
</comment>
<keyword evidence="2" id="KW-0472">Membrane</keyword>
<dbReference type="OrthoDB" id="5427664at2759"/>
<keyword evidence="2" id="KW-0812">Transmembrane</keyword>
<feature type="transmembrane region" description="Helical" evidence="2">
    <location>
        <begin position="15"/>
        <end position="36"/>
    </location>
</feature>
<reference evidence="3 4" key="1">
    <citation type="journal article" date="2020" name="ISME J.">
        <title>Uncovering the hidden diversity of litter-decomposition mechanisms in mushroom-forming fungi.</title>
        <authorList>
            <person name="Floudas D."/>
            <person name="Bentzer J."/>
            <person name="Ahren D."/>
            <person name="Johansson T."/>
            <person name="Persson P."/>
            <person name="Tunlid A."/>
        </authorList>
    </citation>
    <scope>NUCLEOTIDE SEQUENCE [LARGE SCALE GENOMIC DNA]</scope>
    <source>
        <strain evidence="3 4">CBS 146.42</strain>
    </source>
</reference>
<proteinExistence type="predicted"/>